<dbReference type="Pfam" id="PF05368">
    <property type="entry name" value="NmrA"/>
    <property type="match status" value="1"/>
</dbReference>
<dbReference type="OrthoDB" id="2798875at2759"/>
<comment type="similarity">
    <text evidence="1">Belongs to the NmrA-type oxidoreductase family.</text>
</comment>
<dbReference type="AlphaFoldDB" id="A0A165DTF1"/>
<organism evidence="4 5">
    <name type="scientific">Exidia glandulosa HHB12029</name>
    <dbReference type="NCBI Taxonomy" id="1314781"/>
    <lineage>
        <taxon>Eukaryota</taxon>
        <taxon>Fungi</taxon>
        <taxon>Dikarya</taxon>
        <taxon>Basidiomycota</taxon>
        <taxon>Agaricomycotina</taxon>
        <taxon>Agaricomycetes</taxon>
        <taxon>Auriculariales</taxon>
        <taxon>Exidiaceae</taxon>
        <taxon>Exidia</taxon>
    </lineage>
</organism>
<evidence type="ECO:0000256" key="1">
    <source>
        <dbReference type="ARBA" id="ARBA00006328"/>
    </source>
</evidence>
<evidence type="ECO:0000256" key="2">
    <source>
        <dbReference type="ARBA" id="ARBA00022857"/>
    </source>
</evidence>
<keyword evidence="2" id="KW-0521">NADP</keyword>
<name>A0A165DTF1_EXIGL</name>
<dbReference type="Proteomes" id="UP000077266">
    <property type="component" value="Unassembled WGS sequence"/>
</dbReference>
<keyword evidence="5" id="KW-1185">Reference proteome</keyword>
<accession>A0A165DTF1</accession>
<evidence type="ECO:0000313" key="5">
    <source>
        <dbReference type="Proteomes" id="UP000077266"/>
    </source>
</evidence>
<gene>
    <name evidence="4" type="ORF">EXIGLDRAFT_775672</name>
</gene>
<dbReference type="InterPro" id="IPR008030">
    <property type="entry name" value="NmrA-like"/>
</dbReference>
<dbReference type="PANTHER" id="PTHR42748">
    <property type="entry name" value="NITROGEN METABOLITE REPRESSION PROTEIN NMRA FAMILY MEMBER"/>
    <property type="match status" value="1"/>
</dbReference>
<protein>
    <submittedName>
        <fullName evidence="4">NAD(P)-binding protein</fullName>
    </submittedName>
</protein>
<reference evidence="4 5" key="1">
    <citation type="journal article" date="2016" name="Mol. Biol. Evol.">
        <title>Comparative Genomics of Early-Diverging Mushroom-Forming Fungi Provides Insights into the Origins of Lignocellulose Decay Capabilities.</title>
        <authorList>
            <person name="Nagy L.G."/>
            <person name="Riley R."/>
            <person name="Tritt A."/>
            <person name="Adam C."/>
            <person name="Daum C."/>
            <person name="Floudas D."/>
            <person name="Sun H."/>
            <person name="Yadav J.S."/>
            <person name="Pangilinan J."/>
            <person name="Larsson K.H."/>
            <person name="Matsuura K."/>
            <person name="Barry K."/>
            <person name="Labutti K."/>
            <person name="Kuo R."/>
            <person name="Ohm R.A."/>
            <person name="Bhattacharya S.S."/>
            <person name="Shirouzu T."/>
            <person name="Yoshinaga Y."/>
            <person name="Martin F.M."/>
            <person name="Grigoriev I.V."/>
            <person name="Hibbett D.S."/>
        </authorList>
    </citation>
    <scope>NUCLEOTIDE SEQUENCE [LARGE SCALE GENOMIC DNA]</scope>
    <source>
        <strain evidence="4 5">HHB12029</strain>
    </source>
</reference>
<dbReference type="Gene3D" id="3.90.25.10">
    <property type="entry name" value="UDP-galactose 4-epimerase, domain 1"/>
    <property type="match status" value="1"/>
</dbReference>
<proteinExistence type="inferred from homology"/>
<dbReference type="SUPFAM" id="SSF51735">
    <property type="entry name" value="NAD(P)-binding Rossmann-fold domains"/>
    <property type="match status" value="1"/>
</dbReference>
<sequence length="303" mass="33203">MPLIIKTVVVHGATGQQGGSVVRALAAAGYQVRAAVRDRNADKAHSLAKINGVSLVEVNLTDVNSLVAAYTGADAVYACTVPGPDELSHGKNMAEAAKKAGVGLYIWSALEPVAKLTNGECKVQFYDDKAAVGEYLDAIGVPHVNLFLGGFMENLVNYPHELEYEEQTKTIKLMYGGYKTDLKAPLLRVTKDVGQAVKIIFEHSDDFLTKKKIGLGNLWMTPIEMAQVVQKVTKRETRAVYDPHWLENVPGMADMNKFLIDPRFGMFKSSGMTVPDPLLEHYGFVPASFEEFVTEVLVPFLKL</sequence>
<dbReference type="GO" id="GO:0005634">
    <property type="term" value="C:nucleus"/>
    <property type="evidence" value="ECO:0007669"/>
    <property type="project" value="TreeGrafter"/>
</dbReference>
<evidence type="ECO:0000313" key="4">
    <source>
        <dbReference type="EMBL" id="KZV85311.1"/>
    </source>
</evidence>
<dbReference type="Gene3D" id="3.40.50.720">
    <property type="entry name" value="NAD(P)-binding Rossmann-like Domain"/>
    <property type="match status" value="1"/>
</dbReference>
<dbReference type="InterPro" id="IPR036291">
    <property type="entry name" value="NAD(P)-bd_dom_sf"/>
</dbReference>
<dbReference type="InParanoid" id="A0A165DTF1"/>
<feature type="domain" description="NmrA-like" evidence="3">
    <location>
        <begin position="6"/>
        <end position="242"/>
    </location>
</feature>
<dbReference type="EMBL" id="KV426192">
    <property type="protein sequence ID" value="KZV85311.1"/>
    <property type="molecule type" value="Genomic_DNA"/>
</dbReference>
<dbReference type="STRING" id="1314781.A0A165DTF1"/>
<dbReference type="InterPro" id="IPR051164">
    <property type="entry name" value="NmrA-like_oxidored"/>
</dbReference>
<evidence type="ECO:0000259" key="3">
    <source>
        <dbReference type="Pfam" id="PF05368"/>
    </source>
</evidence>
<dbReference type="PANTHER" id="PTHR42748:SF7">
    <property type="entry name" value="NMRA LIKE REDOX SENSOR 1-RELATED"/>
    <property type="match status" value="1"/>
</dbReference>